<name>G3HLZ0_CRIGR</name>
<gene>
    <name evidence="1" type="ORF">I79_011734</name>
</gene>
<dbReference type="EMBL" id="JH000499">
    <property type="protein sequence ID" value="EGW08062.1"/>
    <property type="molecule type" value="Genomic_DNA"/>
</dbReference>
<dbReference type="AlphaFoldDB" id="G3HLZ0"/>
<sequence length="53" mass="6089">MPNNLQKEDRFLLLNNLPILVNKHPGTQHSPKPNKPFTFLNTKGKLNPDCYVC</sequence>
<evidence type="ECO:0000313" key="1">
    <source>
        <dbReference type="EMBL" id="EGW08062.1"/>
    </source>
</evidence>
<protein>
    <submittedName>
        <fullName evidence="1">Uncharacterized protein</fullName>
    </submittedName>
</protein>
<reference evidence="2" key="1">
    <citation type="journal article" date="2011" name="Nat. Biotechnol.">
        <title>The genomic sequence of the Chinese hamster ovary (CHO)-K1 cell line.</title>
        <authorList>
            <person name="Xu X."/>
            <person name="Nagarajan H."/>
            <person name="Lewis N.E."/>
            <person name="Pan S."/>
            <person name="Cai Z."/>
            <person name="Liu X."/>
            <person name="Chen W."/>
            <person name="Xie M."/>
            <person name="Wang W."/>
            <person name="Hammond S."/>
            <person name="Andersen M.R."/>
            <person name="Neff N."/>
            <person name="Passarelli B."/>
            <person name="Koh W."/>
            <person name="Fan H.C."/>
            <person name="Wang J."/>
            <person name="Gui Y."/>
            <person name="Lee K.H."/>
            <person name="Betenbaugh M.J."/>
            <person name="Quake S.R."/>
            <person name="Famili I."/>
            <person name="Palsson B.O."/>
            <person name="Wang J."/>
        </authorList>
    </citation>
    <scope>NUCLEOTIDE SEQUENCE [LARGE SCALE GENOMIC DNA]</scope>
    <source>
        <strain evidence="2">CHO K1 cell line</strain>
    </source>
</reference>
<accession>G3HLZ0</accession>
<evidence type="ECO:0000313" key="2">
    <source>
        <dbReference type="Proteomes" id="UP000001075"/>
    </source>
</evidence>
<dbReference type="InParanoid" id="G3HLZ0"/>
<proteinExistence type="predicted"/>
<dbReference type="Proteomes" id="UP000001075">
    <property type="component" value="Unassembled WGS sequence"/>
</dbReference>
<organism evidence="1 2">
    <name type="scientific">Cricetulus griseus</name>
    <name type="common">Chinese hamster</name>
    <name type="synonym">Cricetulus barabensis griseus</name>
    <dbReference type="NCBI Taxonomy" id="10029"/>
    <lineage>
        <taxon>Eukaryota</taxon>
        <taxon>Metazoa</taxon>
        <taxon>Chordata</taxon>
        <taxon>Craniata</taxon>
        <taxon>Vertebrata</taxon>
        <taxon>Euteleostomi</taxon>
        <taxon>Mammalia</taxon>
        <taxon>Eutheria</taxon>
        <taxon>Euarchontoglires</taxon>
        <taxon>Glires</taxon>
        <taxon>Rodentia</taxon>
        <taxon>Myomorpha</taxon>
        <taxon>Muroidea</taxon>
        <taxon>Cricetidae</taxon>
        <taxon>Cricetinae</taxon>
        <taxon>Cricetulus</taxon>
    </lineage>
</organism>